<dbReference type="Gene3D" id="3.40.50.1100">
    <property type="match status" value="2"/>
</dbReference>
<sequence length="395" mass="40617">MHLGRAFVRGPVDNGEIKPCWSPVRPARHPVVPPGDNGPVTSPDTPAPETGPTPGARPGPDAAVPGPAASDPLASASAAPAGAASTAPVSAPLPAPAERGGIAGLRPRLPSPLQEVVDERFERRGVRLVLKRDDLIHPELIGNKWRKLVPNLSAATGRTVLTFGGAYSNHLRATAAAGRLLGLPTVGVVRGQELAGRPLNASLARCAADGMRLHFVDRATYRGKTAPATLAAVLREADAEDAHVVPEGGSNALAVRGCRALGKELAGRADVVATACGTGGTLAGLAAGLGPGGRALGVPVLRGGFLAAATRELQTEAFGGPRGDWSVDDRFHFGGYARTTPELDAFAADFEHRHGIPVERVYVAKLLYALVALAEENAFPRGSTVAAVVTGRPFP</sequence>
<keyword evidence="3" id="KW-0663">Pyridoxal phosphate</keyword>
<feature type="compositionally biased region" description="Pro residues" evidence="4">
    <location>
        <begin position="45"/>
        <end position="57"/>
    </location>
</feature>
<proteinExistence type="inferred from homology"/>
<dbReference type="PANTHER" id="PTHR43780">
    <property type="entry name" value="1-AMINOCYCLOPROPANE-1-CARBOXYLATE DEAMINASE-RELATED"/>
    <property type="match status" value="1"/>
</dbReference>
<evidence type="ECO:0000313" key="6">
    <source>
        <dbReference type="EMBL" id="SDD64310.1"/>
    </source>
</evidence>
<dbReference type="PANTHER" id="PTHR43780:SF2">
    <property type="entry name" value="1-AMINOCYCLOPROPANE-1-CARBOXYLATE DEAMINASE-RELATED"/>
    <property type="match status" value="1"/>
</dbReference>
<evidence type="ECO:0000313" key="7">
    <source>
        <dbReference type="Proteomes" id="UP000182100"/>
    </source>
</evidence>
<dbReference type="InterPro" id="IPR036052">
    <property type="entry name" value="TrpB-like_PALP_sf"/>
</dbReference>
<organism evidence="6 7">
    <name type="scientific">Streptomyces prasinopilosus</name>
    <dbReference type="NCBI Taxonomy" id="67344"/>
    <lineage>
        <taxon>Bacteria</taxon>
        <taxon>Bacillati</taxon>
        <taxon>Actinomycetota</taxon>
        <taxon>Actinomycetes</taxon>
        <taxon>Kitasatosporales</taxon>
        <taxon>Streptomycetaceae</taxon>
        <taxon>Streptomyces</taxon>
    </lineage>
</organism>
<accession>A0A1G6WEE2</accession>
<feature type="domain" description="Tryptophan synthase beta chain-like PALP" evidence="5">
    <location>
        <begin position="122"/>
        <end position="391"/>
    </location>
</feature>
<evidence type="ECO:0000256" key="2">
    <source>
        <dbReference type="ARBA" id="ARBA00008639"/>
    </source>
</evidence>
<dbReference type="InterPro" id="IPR001926">
    <property type="entry name" value="TrpB-like_PALP"/>
</dbReference>
<evidence type="ECO:0000256" key="3">
    <source>
        <dbReference type="ARBA" id="ARBA00022898"/>
    </source>
</evidence>
<protein>
    <submittedName>
        <fullName evidence="6">1-aminocyclopropane-1-carboxylate deaminase</fullName>
    </submittedName>
</protein>
<evidence type="ECO:0000256" key="1">
    <source>
        <dbReference type="ARBA" id="ARBA00001933"/>
    </source>
</evidence>
<dbReference type="AlphaFoldDB" id="A0A1G6WEE2"/>
<name>A0A1G6WEE2_9ACTN</name>
<comment type="cofactor">
    <cofactor evidence="1">
        <name>pyridoxal 5'-phosphate</name>
        <dbReference type="ChEBI" id="CHEBI:597326"/>
    </cofactor>
</comment>
<dbReference type="InterPro" id="IPR027278">
    <property type="entry name" value="ACCD_DCysDesulf"/>
</dbReference>
<keyword evidence="7" id="KW-1185">Reference proteome</keyword>
<evidence type="ECO:0000259" key="5">
    <source>
        <dbReference type="Pfam" id="PF00291"/>
    </source>
</evidence>
<feature type="region of interest" description="Disordered" evidence="4">
    <location>
        <begin position="1"/>
        <end position="95"/>
    </location>
</feature>
<dbReference type="Proteomes" id="UP000182100">
    <property type="component" value="Unassembled WGS sequence"/>
</dbReference>
<evidence type="ECO:0000256" key="4">
    <source>
        <dbReference type="SAM" id="MobiDB-lite"/>
    </source>
</evidence>
<gene>
    <name evidence="6" type="ORF">SAMN05216505_11060</name>
</gene>
<reference evidence="7" key="1">
    <citation type="submission" date="2016-10" db="EMBL/GenBank/DDBJ databases">
        <authorList>
            <person name="Varghese N."/>
            <person name="Submissions S."/>
        </authorList>
    </citation>
    <scope>NUCLEOTIDE SEQUENCE [LARGE SCALE GENOMIC DNA]</scope>
    <source>
        <strain evidence="7">CGMCC 4.3504</strain>
    </source>
</reference>
<dbReference type="Pfam" id="PF00291">
    <property type="entry name" value="PALP"/>
    <property type="match status" value="1"/>
</dbReference>
<dbReference type="FunFam" id="3.40.50.1100:FF:000105">
    <property type="entry name" value="1-aminocyclopropane-1-carboxylate deaminase"/>
    <property type="match status" value="1"/>
</dbReference>
<comment type="similarity">
    <text evidence="2">Belongs to the ACC deaminase/D-cysteine desulfhydrase family.</text>
</comment>
<dbReference type="GO" id="GO:0019148">
    <property type="term" value="F:D-cysteine desulfhydrase activity"/>
    <property type="evidence" value="ECO:0007669"/>
    <property type="project" value="TreeGrafter"/>
</dbReference>
<dbReference type="STRING" id="67344.SAMN05216505_11060"/>
<dbReference type="SUPFAM" id="SSF53686">
    <property type="entry name" value="Tryptophan synthase beta subunit-like PLP-dependent enzymes"/>
    <property type="match status" value="1"/>
</dbReference>
<dbReference type="GO" id="GO:1901605">
    <property type="term" value="P:alpha-amino acid metabolic process"/>
    <property type="evidence" value="ECO:0007669"/>
    <property type="project" value="UniProtKB-ARBA"/>
</dbReference>
<feature type="compositionally biased region" description="Low complexity" evidence="4">
    <location>
        <begin position="58"/>
        <end position="92"/>
    </location>
</feature>
<dbReference type="EMBL" id="FMZK01000010">
    <property type="protein sequence ID" value="SDD64310.1"/>
    <property type="molecule type" value="Genomic_DNA"/>
</dbReference>